<name>A0ABW2DBF9_9ACTN</name>
<dbReference type="RefSeq" id="WP_382345492.1">
    <property type="nucleotide sequence ID" value="NZ_JBHMBP010000001.1"/>
</dbReference>
<protein>
    <submittedName>
        <fullName evidence="2">Class I SAM-dependent methyltransferase</fullName>
        <ecNumber evidence="2">2.1.1.-</ecNumber>
    </submittedName>
</protein>
<dbReference type="SUPFAM" id="SSF53335">
    <property type="entry name" value="S-adenosyl-L-methionine-dependent methyltransferases"/>
    <property type="match status" value="1"/>
</dbReference>
<proteinExistence type="predicted"/>
<sequence length="292" mass="30798">MAPQGHHHGHDGDGGDAVFDFAEAAPRFRARADAETPRYRRLAAALTGPGTRTAADIGCGAASMAFALAETLPGVHVTAVDAEPAMLDLVRERAAERGTPMPTALASIDDPDALAALPRVDFAWAGHVVHHAADPQAALRNLAALLNPGGRLAIGEGGTAPQFLPANLGTGRPGLELRLIEAGARRLADELAAHGGTPLPYGWNLALEHAGLVNVHTVNDLVAKPAPLAGADLDHALDSLAARVEWFTHHLDDADRDTWARLLDRDGPDWLGHRRDLHHLAIDTVYTAEKPA</sequence>
<dbReference type="GO" id="GO:0032259">
    <property type="term" value="P:methylation"/>
    <property type="evidence" value="ECO:0007669"/>
    <property type="project" value="UniProtKB-KW"/>
</dbReference>
<dbReference type="CDD" id="cd02440">
    <property type="entry name" value="AdoMet_MTases"/>
    <property type="match status" value="1"/>
</dbReference>
<comment type="caution">
    <text evidence="2">The sequence shown here is derived from an EMBL/GenBank/DDBJ whole genome shotgun (WGS) entry which is preliminary data.</text>
</comment>
<dbReference type="Pfam" id="PF08242">
    <property type="entry name" value="Methyltransf_12"/>
    <property type="match status" value="1"/>
</dbReference>
<accession>A0ABW2DBF9</accession>
<keyword evidence="2" id="KW-0489">Methyltransferase</keyword>
<feature type="domain" description="Methyltransferase type 12" evidence="1">
    <location>
        <begin position="56"/>
        <end position="152"/>
    </location>
</feature>
<dbReference type="Proteomes" id="UP001596470">
    <property type="component" value="Unassembled WGS sequence"/>
</dbReference>
<keyword evidence="2" id="KW-0808">Transferase</keyword>
<dbReference type="PANTHER" id="PTHR43591">
    <property type="entry name" value="METHYLTRANSFERASE"/>
    <property type="match status" value="1"/>
</dbReference>
<evidence type="ECO:0000313" key="3">
    <source>
        <dbReference type="Proteomes" id="UP001596470"/>
    </source>
</evidence>
<evidence type="ECO:0000259" key="1">
    <source>
        <dbReference type="Pfam" id="PF08242"/>
    </source>
</evidence>
<dbReference type="GO" id="GO:0008168">
    <property type="term" value="F:methyltransferase activity"/>
    <property type="evidence" value="ECO:0007669"/>
    <property type="project" value="UniProtKB-KW"/>
</dbReference>
<organism evidence="2 3">
    <name type="scientific">Glycomyces mayteni</name>
    <dbReference type="NCBI Taxonomy" id="543887"/>
    <lineage>
        <taxon>Bacteria</taxon>
        <taxon>Bacillati</taxon>
        <taxon>Actinomycetota</taxon>
        <taxon>Actinomycetes</taxon>
        <taxon>Glycomycetales</taxon>
        <taxon>Glycomycetaceae</taxon>
        <taxon>Glycomyces</taxon>
    </lineage>
</organism>
<evidence type="ECO:0000313" key="2">
    <source>
        <dbReference type="EMBL" id="MFC6959516.1"/>
    </source>
</evidence>
<dbReference type="Gene3D" id="3.40.50.150">
    <property type="entry name" value="Vaccinia Virus protein VP39"/>
    <property type="match status" value="1"/>
</dbReference>
<dbReference type="EC" id="2.1.1.-" evidence="2"/>
<dbReference type="EMBL" id="JBHSYS010000004">
    <property type="protein sequence ID" value="MFC6959516.1"/>
    <property type="molecule type" value="Genomic_DNA"/>
</dbReference>
<gene>
    <name evidence="2" type="ORF">ACFQS3_20175</name>
</gene>
<dbReference type="InterPro" id="IPR013217">
    <property type="entry name" value="Methyltransf_12"/>
</dbReference>
<dbReference type="InterPro" id="IPR029063">
    <property type="entry name" value="SAM-dependent_MTases_sf"/>
</dbReference>
<reference evidence="3" key="1">
    <citation type="journal article" date="2019" name="Int. J. Syst. Evol. Microbiol.">
        <title>The Global Catalogue of Microorganisms (GCM) 10K type strain sequencing project: providing services to taxonomists for standard genome sequencing and annotation.</title>
        <authorList>
            <consortium name="The Broad Institute Genomics Platform"/>
            <consortium name="The Broad Institute Genome Sequencing Center for Infectious Disease"/>
            <person name="Wu L."/>
            <person name="Ma J."/>
        </authorList>
    </citation>
    <scope>NUCLEOTIDE SEQUENCE [LARGE SCALE GENOMIC DNA]</scope>
    <source>
        <strain evidence="3">KACC 12634</strain>
    </source>
</reference>
<keyword evidence="3" id="KW-1185">Reference proteome</keyword>